<feature type="chain" id="PRO_5025450191" description="Immunoglobulin C1-set domain-containing protein" evidence="1">
    <location>
        <begin position="23"/>
        <end position="84"/>
    </location>
</feature>
<feature type="signal peptide" evidence="1">
    <location>
        <begin position="1"/>
        <end position="22"/>
    </location>
</feature>
<dbReference type="Proteomes" id="UP000472270">
    <property type="component" value="Unassembled WGS sequence"/>
</dbReference>
<name>A0A673ISE9_9TELE</name>
<dbReference type="Ensembl" id="ENSSRHT00000041791.1">
    <property type="protein sequence ID" value="ENSSRHP00000040626.1"/>
    <property type="gene ID" value="ENSSRHG00000020675.1"/>
</dbReference>
<dbReference type="AlphaFoldDB" id="A0A673ISE9"/>
<evidence type="ECO:0000256" key="1">
    <source>
        <dbReference type="SAM" id="SignalP"/>
    </source>
</evidence>
<sequence>MKTGSEMFLLIALLLFSAPAPPDVYIFARKAPDDHSKLVLICLAAGFYPRDIEMNIRLNRINIEKIIMGCRIRIFLELGSDKIV</sequence>
<evidence type="ECO:0000313" key="3">
    <source>
        <dbReference type="Ensembl" id="ENSSRHP00000040626.1"/>
    </source>
</evidence>
<proteinExistence type="predicted"/>
<accession>A0A673ISE9</accession>
<dbReference type="InterPro" id="IPR036179">
    <property type="entry name" value="Ig-like_dom_sf"/>
</dbReference>
<dbReference type="SUPFAM" id="SSF48726">
    <property type="entry name" value="Immunoglobulin"/>
    <property type="match status" value="1"/>
</dbReference>
<dbReference type="Pfam" id="PF07654">
    <property type="entry name" value="C1-set"/>
    <property type="match status" value="1"/>
</dbReference>
<feature type="domain" description="Immunoglobulin C1-set" evidence="2">
    <location>
        <begin position="24"/>
        <end position="63"/>
    </location>
</feature>
<evidence type="ECO:0000259" key="2">
    <source>
        <dbReference type="Pfam" id="PF07654"/>
    </source>
</evidence>
<keyword evidence="4" id="KW-1185">Reference proteome</keyword>
<reference evidence="3" key="2">
    <citation type="submission" date="2025-09" db="UniProtKB">
        <authorList>
            <consortium name="Ensembl"/>
        </authorList>
    </citation>
    <scope>IDENTIFICATION</scope>
</reference>
<dbReference type="InterPro" id="IPR013783">
    <property type="entry name" value="Ig-like_fold"/>
</dbReference>
<protein>
    <recommendedName>
        <fullName evidence="2">Immunoglobulin C1-set domain-containing protein</fullName>
    </recommendedName>
</protein>
<evidence type="ECO:0000313" key="4">
    <source>
        <dbReference type="Proteomes" id="UP000472270"/>
    </source>
</evidence>
<dbReference type="Gene3D" id="2.60.40.10">
    <property type="entry name" value="Immunoglobulins"/>
    <property type="match status" value="1"/>
</dbReference>
<organism evidence="3 4">
    <name type="scientific">Sinocyclocheilus rhinocerous</name>
    <dbReference type="NCBI Taxonomy" id="307959"/>
    <lineage>
        <taxon>Eukaryota</taxon>
        <taxon>Metazoa</taxon>
        <taxon>Chordata</taxon>
        <taxon>Craniata</taxon>
        <taxon>Vertebrata</taxon>
        <taxon>Euteleostomi</taxon>
        <taxon>Actinopterygii</taxon>
        <taxon>Neopterygii</taxon>
        <taxon>Teleostei</taxon>
        <taxon>Ostariophysi</taxon>
        <taxon>Cypriniformes</taxon>
        <taxon>Cyprinidae</taxon>
        <taxon>Cyprininae</taxon>
        <taxon>Sinocyclocheilus</taxon>
    </lineage>
</organism>
<reference evidence="3" key="1">
    <citation type="submission" date="2025-08" db="UniProtKB">
        <authorList>
            <consortium name="Ensembl"/>
        </authorList>
    </citation>
    <scope>IDENTIFICATION</scope>
</reference>
<dbReference type="InterPro" id="IPR003597">
    <property type="entry name" value="Ig_C1-set"/>
</dbReference>
<keyword evidence="1" id="KW-0732">Signal</keyword>